<name>W4MD28_9BACT</name>
<comment type="caution">
    <text evidence="2">The sequence shown here is derived from an EMBL/GenBank/DDBJ whole genome shotgun (WGS) entry which is preliminary data.</text>
</comment>
<evidence type="ECO:0000313" key="2">
    <source>
        <dbReference type="EMBL" id="ETX08113.1"/>
    </source>
</evidence>
<dbReference type="Pfam" id="PF00383">
    <property type="entry name" value="dCMP_cyt_deam_1"/>
    <property type="match status" value="1"/>
</dbReference>
<accession>W4MD28</accession>
<dbReference type="AlphaFoldDB" id="W4MD28"/>
<feature type="non-terminal residue" evidence="2">
    <location>
        <position position="97"/>
    </location>
</feature>
<protein>
    <recommendedName>
        <fullName evidence="1">CMP/dCMP-type deaminase domain-containing protein</fullName>
    </recommendedName>
</protein>
<reference evidence="2 3" key="1">
    <citation type="journal article" date="2014" name="Nature">
        <title>An environmental bacterial taxon with a large and distinct metabolic repertoire.</title>
        <authorList>
            <person name="Wilson M.C."/>
            <person name="Mori T."/>
            <person name="Ruckert C."/>
            <person name="Uria A.R."/>
            <person name="Helf M.J."/>
            <person name="Takada K."/>
            <person name="Gernert C."/>
            <person name="Steffens U.A."/>
            <person name="Heycke N."/>
            <person name="Schmitt S."/>
            <person name="Rinke C."/>
            <person name="Helfrich E.J."/>
            <person name="Brachmann A.O."/>
            <person name="Gurgui C."/>
            <person name="Wakimoto T."/>
            <person name="Kracht M."/>
            <person name="Crusemann M."/>
            <person name="Hentschel U."/>
            <person name="Abe I."/>
            <person name="Matsunaga S."/>
            <person name="Kalinowski J."/>
            <person name="Takeyama H."/>
            <person name="Piel J."/>
        </authorList>
    </citation>
    <scope>NUCLEOTIDE SEQUENCE [LARGE SCALE GENOMIC DNA]</scope>
    <source>
        <strain evidence="3">TSY2</strain>
    </source>
</reference>
<dbReference type="InterPro" id="IPR016193">
    <property type="entry name" value="Cytidine_deaminase-like"/>
</dbReference>
<dbReference type="HOGENOM" id="CLU_025810_9_0_7"/>
<dbReference type="Proteomes" id="UP000019140">
    <property type="component" value="Unassembled WGS sequence"/>
</dbReference>
<dbReference type="EMBL" id="AZHX01000299">
    <property type="protein sequence ID" value="ETX08113.1"/>
    <property type="molecule type" value="Genomic_DNA"/>
</dbReference>
<dbReference type="PROSITE" id="PS51747">
    <property type="entry name" value="CYT_DCMP_DEAMINASES_2"/>
    <property type="match status" value="1"/>
</dbReference>
<keyword evidence="3" id="KW-1185">Reference proteome</keyword>
<dbReference type="GO" id="GO:0002100">
    <property type="term" value="P:tRNA wobble adenosine to inosine editing"/>
    <property type="evidence" value="ECO:0007669"/>
    <property type="project" value="InterPro"/>
</dbReference>
<gene>
    <name evidence="2" type="ORF">ETSY2_07275</name>
</gene>
<evidence type="ECO:0000313" key="3">
    <source>
        <dbReference type="Proteomes" id="UP000019140"/>
    </source>
</evidence>
<sequence length="97" mass="10325">MLDASPNHAAFMQEALHEARKALATEDVPVGAVVVFDGSIVGRGHNQREALADPTAHAEILALQQAAQHLANWRLIDTVLYVTLEPCIMCIGAAVLG</sequence>
<evidence type="ECO:0000259" key="1">
    <source>
        <dbReference type="PROSITE" id="PS51747"/>
    </source>
</evidence>
<dbReference type="Gene3D" id="3.40.140.10">
    <property type="entry name" value="Cytidine Deaminase, domain 2"/>
    <property type="match status" value="1"/>
</dbReference>
<dbReference type="CDD" id="cd01285">
    <property type="entry name" value="nucleoside_deaminase"/>
    <property type="match status" value="1"/>
</dbReference>
<dbReference type="PANTHER" id="PTHR11079:SF202">
    <property type="entry name" value="TRNA-SPECIFIC ADENOSINE DEAMINASE"/>
    <property type="match status" value="1"/>
</dbReference>
<dbReference type="GO" id="GO:0052717">
    <property type="term" value="F:tRNA-specific adenosine-34 deaminase activity"/>
    <property type="evidence" value="ECO:0007669"/>
    <property type="project" value="UniProtKB-EC"/>
</dbReference>
<organism evidence="2 3">
    <name type="scientific">Candidatus Entotheonella gemina</name>
    <dbReference type="NCBI Taxonomy" id="1429439"/>
    <lineage>
        <taxon>Bacteria</taxon>
        <taxon>Pseudomonadati</taxon>
        <taxon>Nitrospinota/Tectimicrobiota group</taxon>
        <taxon>Candidatus Tectimicrobiota</taxon>
        <taxon>Candidatus Entotheonellia</taxon>
        <taxon>Candidatus Entotheonellales</taxon>
        <taxon>Candidatus Entotheonellaceae</taxon>
        <taxon>Candidatus Entotheonella</taxon>
    </lineage>
</organism>
<dbReference type="InterPro" id="IPR002125">
    <property type="entry name" value="CMP_dCMP_dom"/>
</dbReference>
<dbReference type="SUPFAM" id="SSF53927">
    <property type="entry name" value="Cytidine deaminase-like"/>
    <property type="match status" value="1"/>
</dbReference>
<dbReference type="PANTHER" id="PTHR11079">
    <property type="entry name" value="CYTOSINE DEAMINASE FAMILY MEMBER"/>
    <property type="match status" value="1"/>
</dbReference>
<feature type="domain" description="CMP/dCMP-type deaminase" evidence="1">
    <location>
        <begin position="6"/>
        <end position="97"/>
    </location>
</feature>
<proteinExistence type="predicted"/>
<dbReference type="GO" id="GO:0046872">
    <property type="term" value="F:metal ion binding"/>
    <property type="evidence" value="ECO:0007669"/>
    <property type="project" value="UniProtKB-KW"/>
</dbReference>